<feature type="coiled-coil region" evidence="1">
    <location>
        <begin position="10"/>
        <end position="37"/>
    </location>
</feature>
<dbReference type="AlphaFoldDB" id="A0AAW1RGC0"/>
<accession>A0AAW1RGC0</accession>
<keyword evidence="1" id="KW-0175">Coiled coil</keyword>
<evidence type="ECO:0000256" key="1">
    <source>
        <dbReference type="SAM" id="Coils"/>
    </source>
</evidence>
<evidence type="ECO:0000313" key="2">
    <source>
        <dbReference type="EMBL" id="KAK9832633.1"/>
    </source>
</evidence>
<name>A0AAW1RGC0_9CHLO</name>
<dbReference type="Proteomes" id="UP001445335">
    <property type="component" value="Unassembled WGS sequence"/>
</dbReference>
<proteinExistence type="predicted"/>
<reference evidence="2 3" key="1">
    <citation type="journal article" date="2024" name="Nat. Commun.">
        <title>Phylogenomics reveals the evolutionary origins of lichenization in chlorophyte algae.</title>
        <authorList>
            <person name="Puginier C."/>
            <person name="Libourel C."/>
            <person name="Otte J."/>
            <person name="Skaloud P."/>
            <person name="Haon M."/>
            <person name="Grisel S."/>
            <person name="Petersen M."/>
            <person name="Berrin J.G."/>
            <person name="Delaux P.M."/>
            <person name="Dal Grande F."/>
            <person name="Keller J."/>
        </authorList>
    </citation>
    <scope>NUCLEOTIDE SEQUENCE [LARGE SCALE GENOMIC DNA]</scope>
    <source>
        <strain evidence="2 3">SAG 245.80</strain>
    </source>
</reference>
<comment type="caution">
    <text evidence="2">The sequence shown here is derived from an EMBL/GenBank/DDBJ whole genome shotgun (WGS) entry which is preliminary data.</text>
</comment>
<keyword evidence="3" id="KW-1185">Reference proteome</keyword>
<protein>
    <submittedName>
        <fullName evidence="2">Uncharacterized protein</fullName>
    </submittedName>
</protein>
<evidence type="ECO:0000313" key="3">
    <source>
        <dbReference type="Proteomes" id="UP001445335"/>
    </source>
</evidence>
<sequence length="110" mass="12045">MQLRSLEHLAKRGHEHLRTIEEERDQLRRENAELRTAIGWGAAAAAGPEDCSATDLAPAFPLDTDMLTPRLVTAETIPMDTCGGPVRRSVESLCFVAAPTRRDALPGYGF</sequence>
<organism evidence="2 3">
    <name type="scientific">Elliptochloris bilobata</name>
    <dbReference type="NCBI Taxonomy" id="381761"/>
    <lineage>
        <taxon>Eukaryota</taxon>
        <taxon>Viridiplantae</taxon>
        <taxon>Chlorophyta</taxon>
        <taxon>core chlorophytes</taxon>
        <taxon>Trebouxiophyceae</taxon>
        <taxon>Trebouxiophyceae incertae sedis</taxon>
        <taxon>Elliptochloris clade</taxon>
        <taxon>Elliptochloris</taxon>
    </lineage>
</organism>
<gene>
    <name evidence="2" type="ORF">WJX81_005716</name>
</gene>
<dbReference type="EMBL" id="JALJOU010000040">
    <property type="protein sequence ID" value="KAK9832633.1"/>
    <property type="molecule type" value="Genomic_DNA"/>
</dbReference>